<evidence type="ECO:0000256" key="3">
    <source>
        <dbReference type="ARBA" id="ARBA00023125"/>
    </source>
</evidence>
<keyword evidence="5" id="KW-0255">Endonuclease</keyword>
<organism evidence="5 6">
    <name type="scientific">Pedobacter miscanthi</name>
    <dbReference type="NCBI Taxonomy" id="2259170"/>
    <lineage>
        <taxon>Bacteria</taxon>
        <taxon>Pseudomonadati</taxon>
        <taxon>Bacteroidota</taxon>
        <taxon>Sphingobacteriia</taxon>
        <taxon>Sphingobacteriales</taxon>
        <taxon>Sphingobacteriaceae</taxon>
        <taxon>Pedobacter</taxon>
    </lineage>
</organism>
<reference evidence="5 6" key="1">
    <citation type="submission" date="2018-07" db="EMBL/GenBank/DDBJ databases">
        <title>A draft genome of a endophytic bacteria, a new species of Pedobacter.</title>
        <authorList>
            <person name="Zhang Z.D."/>
            <person name="Chen Z.J."/>
        </authorList>
    </citation>
    <scope>NUCLEOTIDE SEQUENCE [LARGE SCALE GENOMIC DNA]</scope>
    <source>
        <strain evidence="5 6">RS10</strain>
    </source>
</reference>
<dbReference type="Gene3D" id="3.90.220.20">
    <property type="entry name" value="DNA methylase specificity domains"/>
    <property type="match status" value="1"/>
</dbReference>
<dbReference type="InterPro" id="IPR044946">
    <property type="entry name" value="Restrct_endonuc_typeI_TRD_sf"/>
</dbReference>
<sequence length="226" mass="26189">ETQSKIIEDLETQFKNLVIKLLSSEITFKDKNGKDYPKWEIEKLGNIATFRRGSFPQPYGLPKWYDQAEGFPFIQVFDVGENMRLKNKTKNKISQLATEQSVFAKKGTLILTIQGSIGRVAKTDFDAYIDRTLLIFQSFQRDINIDFFKYAIFLLFEVEKEKAPGGIIKTITKEVLTQFTVPVPSYDEQTKIAEVFTLMESKLEVEKKILSSYKYQKQHILSNLFI</sequence>
<keyword evidence="5" id="KW-0378">Hydrolase</keyword>
<keyword evidence="2" id="KW-0680">Restriction system</keyword>
<dbReference type="InterPro" id="IPR000055">
    <property type="entry name" value="Restrct_endonuc_typeI_TRD"/>
</dbReference>
<name>A0A366KLU9_9SPHI</name>
<keyword evidence="6" id="KW-1185">Reference proteome</keyword>
<dbReference type="GO" id="GO:0009307">
    <property type="term" value="P:DNA restriction-modification system"/>
    <property type="evidence" value="ECO:0007669"/>
    <property type="project" value="UniProtKB-KW"/>
</dbReference>
<feature type="domain" description="Type I restriction modification DNA specificity" evidence="4">
    <location>
        <begin position="38"/>
        <end position="210"/>
    </location>
</feature>
<dbReference type="Proteomes" id="UP000252081">
    <property type="component" value="Unassembled WGS sequence"/>
</dbReference>
<evidence type="ECO:0000313" key="5">
    <source>
        <dbReference type="EMBL" id="RBQ01762.1"/>
    </source>
</evidence>
<feature type="non-terminal residue" evidence="5">
    <location>
        <position position="1"/>
    </location>
</feature>
<dbReference type="GO" id="GO:0004519">
    <property type="term" value="F:endonuclease activity"/>
    <property type="evidence" value="ECO:0007669"/>
    <property type="project" value="UniProtKB-KW"/>
</dbReference>
<evidence type="ECO:0000256" key="1">
    <source>
        <dbReference type="ARBA" id="ARBA00010923"/>
    </source>
</evidence>
<accession>A0A366KLU9</accession>
<dbReference type="RefSeq" id="WP_208643673.1">
    <property type="nucleotide sequence ID" value="NZ_QNQU01000068.1"/>
</dbReference>
<keyword evidence="5" id="KW-0540">Nuclease</keyword>
<evidence type="ECO:0000259" key="4">
    <source>
        <dbReference type="Pfam" id="PF01420"/>
    </source>
</evidence>
<proteinExistence type="inferred from homology"/>
<dbReference type="SUPFAM" id="SSF116734">
    <property type="entry name" value="DNA methylase specificity domain"/>
    <property type="match status" value="1"/>
</dbReference>
<keyword evidence="3" id="KW-0238">DNA-binding</keyword>
<dbReference type="EMBL" id="QNQU01000068">
    <property type="protein sequence ID" value="RBQ01762.1"/>
    <property type="molecule type" value="Genomic_DNA"/>
</dbReference>
<dbReference type="PANTHER" id="PTHR30408">
    <property type="entry name" value="TYPE-1 RESTRICTION ENZYME ECOKI SPECIFICITY PROTEIN"/>
    <property type="match status" value="1"/>
</dbReference>
<gene>
    <name evidence="5" type="ORF">DRW42_28340</name>
</gene>
<protein>
    <submittedName>
        <fullName evidence="5">Restriction endonuclease subunit S</fullName>
    </submittedName>
</protein>
<evidence type="ECO:0000313" key="6">
    <source>
        <dbReference type="Proteomes" id="UP000252081"/>
    </source>
</evidence>
<dbReference type="PANTHER" id="PTHR30408:SF12">
    <property type="entry name" value="TYPE I RESTRICTION ENZYME MJAVIII SPECIFICITY SUBUNIT"/>
    <property type="match status" value="1"/>
</dbReference>
<evidence type="ECO:0000256" key="2">
    <source>
        <dbReference type="ARBA" id="ARBA00022747"/>
    </source>
</evidence>
<dbReference type="Pfam" id="PF01420">
    <property type="entry name" value="Methylase_S"/>
    <property type="match status" value="1"/>
</dbReference>
<comment type="similarity">
    <text evidence="1">Belongs to the type-I restriction system S methylase family.</text>
</comment>
<dbReference type="AlphaFoldDB" id="A0A366KLU9"/>
<comment type="caution">
    <text evidence="5">The sequence shown here is derived from an EMBL/GenBank/DDBJ whole genome shotgun (WGS) entry which is preliminary data.</text>
</comment>
<dbReference type="GO" id="GO:0003677">
    <property type="term" value="F:DNA binding"/>
    <property type="evidence" value="ECO:0007669"/>
    <property type="project" value="UniProtKB-KW"/>
</dbReference>
<dbReference type="InterPro" id="IPR052021">
    <property type="entry name" value="Type-I_RS_S_subunit"/>
</dbReference>